<keyword evidence="4 14" id="KW-1003">Cell membrane</keyword>
<evidence type="ECO:0000256" key="6">
    <source>
        <dbReference type="ARBA" id="ARBA00022530"/>
    </source>
</evidence>
<keyword evidence="6 14" id="KW-0272">Extracellular matrix</keyword>
<evidence type="ECO:0000313" key="16">
    <source>
        <dbReference type="EMBL" id="DBA13856.1"/>
    </source>
</evidence>
<dbReference type="Gene3D" id="2.60.40.4100">
    <property type="entry name" value="Zona pellucida, ZP-C domain"/>
    <property type="match status" value="1"/>
</dbReference>
<dbReference type="GO" id="GO:0035803">
    <property type="term" value="P:egg coat formation"/>
    <property type="evidence" value="ECO:0007669"/>
    <property type="project" value="UniProtKB-UniRule"/>
</dbReference>
<dbReference type="Pfam" id="PF00100">
    <property type="entry name" value="Zona_pellucida"/>
    <property type="match status" value="1"/>
</dbReference>
<dbReference type="PANTHER" id="PTHR11576">
    <property type="entry name" value="ZONA PELLUCIDA SPERM-BINDING PROTEIN 3"/>
    <property type="match status" value="1"/>
</dbReference>
<evidence type="ECO:0000256" key="11">
    <source>
        <dbReference type="ARBA" id="ARBA00023136"/>
    </source>
</evidence>
<evidence type="ECO:0000313" key="17">
    <source>
        <dbReference type="Proteomes" id="UP001181693"/>
    </source>
</evidence>
<dbReference type="GO" id="GO:2000344">
    <property type="term" value="P:positive regulation of acrosome reaction"/>
    <property type="evidence" value="ECO:0007669"/>
    <property type="project" value="UniProtKB-UniRule"/>
</dbReference>
<dbReference type="Gene3D" id="2.60.40.3210">
    <property type="entry name" value="Zona pellucida, ZP-N domain"/>
    <property type="match status" value="1"/>
</dbReference>
<evidence type="ECO:0000256" key="12">
    <source>
        <dbReference type="ARBA" id="ARBA00023157"/>
    </source>
</evidence>
<evidence type="ECO:0000256" key="14">
    <source>
        <dbReference type="RuleBase" id="RU367066"/>
    </source>
</evidence>
<dbReference type="InterPro" id="IPR042235">
    <property type="entry name" value="ZP-C_dom"/>
</dbReference>
<dbReference type="InterPro" id="IPR001507">
    <property type="entry name" value="ZP_dom"/>
</dbReference>
<keyword evidence="13" id="KW-0325">Glycoprotein</keyword>
<protein>
    <recommendedName>
        <fullName evidence="3 14">Zona pellucida sperm-binding protein 3</fullName>
    </recommendedName>
</protein>
<evidence type="ECO:0000256" key="3">
    <source>
        <dbReference type="ARBA" id="ARBA00017980"/>
    </source>
</evidence>
<evidence type="ECO:0000256" key="1">
    <source>
        <dbReference type="ARBA" id="ARBA00004498"/>
    </source>
</evidence>
<comment type="domain">
    <text evidence="14">The ZP domain is involved in the polymerization of the ZP proteins to form the zona pellucida.</text>
</comment>
<evidence type="ECO:0000256" key="8">
    <source>
        <dbReference type="ARBA" id="ARBA00022692"/>
    </source>
</evidence>
<dbReference type="SMART" id="SM00241">
    <property type="entry name" value="ZP"/>
    <property type="match status" value="1"/>
</dbReference>
<keyword evidence="11 14" id="KW-0472">Membrane</keyword>
<dbReference type="Pfam" id="PF23344">
    <property type="entry name" value="ZP-N"/>
    <property type="match status" value="1"/>
</dbReference>
<evidence type="ECO:0000256" key="9">
    <source>
        <dbReference type="ARBA" id="ARBA00022729"/>
    </source>
</evidence>
<dbReference type="InterPro" id="IPR055355">
    <property type="entry name" value="ZP-C"/>
</dbReference>
<keyword evidence="17" id="KW-1185">Reference proteome</keyword>
<dbReference type="InterPro" id="IPR048290">
    <property type="entry name" value="ZP_chr"/>
</dbReference>
<evidence type="ECO:0000256" key="2">
    <source>
        <dbReference type="ARBA" id="ARBA00006735"/>
    </source>
</evidence>
<dbReference type="PROSITE" id="PS51034">
    <property type="entry name" value="ZP_2"/>
    <property type="match status" value="1"/>
</dbReference>
<dbReference type="EMBL" id="DYDO01000013">
    <property type="protein sequence ID" value="DBA13856.1"/>
    <property type="molecule type" value="Genomic_DNA"/>
</dbReference>
<dbReference type="InterPro" id="IPR055356">
    <property type="entry name" value="ZP-N"/>
</dbReference>
<comment type="function">
    <text evidence="14">Component of the zona pellucida, an extracellular matrix surrounding oocytes which mediates sperm binding, induction of the acrosome reaction and prevents post-fertilization polyspermy. The zona pellucida is composed of 3 to 4 glycoproteins, ZP1, ZP2, ZP3, and ZP4. ZP3 is essential for sperm binding and zona matrix formation.</text>
</comment>
<organism evidence="16 17">
    <name type="scientific">Pyxicephalus adspersus</name>
    <name type="common">African bullfrog</name>
    <dbReference type="NCBI Taxonomy" id="30357"/>
    <lineage>
        <taxon>Eukaryota</taxon>
        <taxon>Metazoa</taxon>
        <taxon>Chordata</taxon>
        <taxon>Craniata</taxon>
        <taxon>Vertebrata</taxon>
        <taxon>Euteleostomi</taxon>
        <taxon>Amphibia</taxon>
        <taxon>Batrachia</taxon>
        <taxon>Anura</taxon>
        <taxon>Neobatrachia</taxon>
        <taxon>Ranoidea</taxon>
        <taxon>Pyxicephalidae</taxon>
        <taxon>Pyxicephalinae</taxon>
        <taxon>Pyxicephalus</taxon>
    </lineage>
</organism>
<comment type="caution">
    <text evidence="16">The sequence shown here is derived from an EMBL/GenBank/DDBJ whole genome shotgun (WGS) entry which is preliminary data.</text>
</comment>
<evidence type="ECO:0000256" key="13">
    <source>
        <dbReference type="ARBA" id="ARBA00023180"/>
    </source>
</evidence>
<evidence type="ECO:0000256" key="10">
    <source>
        <dbReference type="ARBA" id="ARBA00022989"/>
    </source>
</evidence>
<keyword evidence="12 14" id="KW-1015">Disulfide bond</keyword>
<keyword evidence="5 14" id="KW-0964">Secreted</keyword>
<dbReference type="GO" id="GO:0035804">
    <property type="term" value="F:structural constituent of egg coat"/>
    <property type="evidence" value="ECO:0007669"/>
    <property type="project" value="UniProtKB-UniRule"/>
</dbReference>
<evidence type="ECO:0000256" key="7">
    <source>
        <dbReference type="ARBA" id="ARBA00022685"/>
    </source>
</evidence>
<dbReference type="GO" id="GO:0035805">
    <property type="term" value="C:egg coat"/>
    <property type="evidence" value="ECO:0007669"/>
    <property type="project" value="UniProtKB-SubCell"/>
</dbReference>
<evidence type="ECO:0000256" key="4">
    <source>
        <dbReference type="ARBA" id="ARBA00022475"/>
    </source>
</evidence>
<keyword evidence="9 14" id="KW-0732">Signal</keyword>
<keyword evidence="8 14" id="KW-0812">Transmembrane</keyword>
<dbReference type="Proteomes" id="UP001181693">
    <property type="component" value="Unassembled WGS sequence"/>
</dbReference>
<comment type="subcellular location">
    <subcellularLocation>
        <location evidence="1">Secreted</location>
        <location evidence="1">Extracellular space</location>
        <location evidence="1">Extracellular matrix</location>
    </subcellularLocation>
    <subcellularLocation>
        <location evidence="14">Zona pellucida</location>
    </subcellularLocation>
    <subcellularLocation>
        <location evidence="14">Cell membrane</location>
        <topology evidence="14">Single-pass type I membrane protein</topology>
    </subcellularLocation>
</comment>
<sequence>MSRQMAVPSWRPVSIVCMEDVMIVTIQKNLYGNGKLIKASDLTLGPAQCKPSSETSDTVIFQNNLQDCGTQIQTNDDFLMYITSIAYKPTPFRNVPIIRTSSANIGVQCYYPRHGNVSSEPIKPTWKPFSSTLTYNNTLSFALYLMNEDWSGPSVSTIVPLGRSLYIEASVNVENHVPMRIYVDSCLALLSPDPNSNPRYELINNYGCLVDGQQDDSSSTFISQRPEPNKLRFEIDSFRFLDYDQPTIYIYCSLKAVSLDQTPDATNKACSFSKTGNLWTPVDGAANICSCCDTGHLSFQANGNFHEVNSLKMFLTNFVSAGKQSDEVIHTQLLGPIWIINPKGDLFPKDDKALAVHADSEQEVKPWMVVAVSGLWVTVVIGAVLTWKLRSRKSNVTNVEQ</sequence>
<keyword evidence="7 14" id="KW-0165">Cleavage on pair of basic residues</keyword>
<dbReference type="GO" id="GO:0007339">
    <property type="term" value="P:binding of sperm to zona pellucida"/>
    <property type="evidence" value="ECO:0007669"/>
    <property type="project" value="UniProtKB-UniRule"/>
</dbReference>
<dbReference type="FunFam" id="2.60.40.3210:FF:000001">
    <property type="entry name" value="Zona pellucida sperm-binding protein 3"/>
    <property type="match status" value="1"/>
</dbReference>
<dbReference type="FunFam" id="2.60.40.4100:FF:000002">
    <property type="entry name" value="Zona pellucida sperm-binding protein 3"/>
    <property type="match status" value="1"/>
</dbReference>
<feature type="transmembrane region" description="Helical" evidence="14">
    <location>
        <begin position="367"/>
        <end position="387"/>
    </location>
</feature>
<dbReference type="AlphaFoldDB" id="A0AAV2ZFJ5"/>
<feature type="domain" description="ZP" evidence="15">
    <location>
        <begin position="16"/>
        <end position="277"/>
    </location>
</feature>
<accession>A0AAV2ZFJ5</accession>
<dbReference type="PRINTS" id="PR00023">
    <property type="entry name" value="ZPELLUCIDA"/>
</dbReference>
<keyword evidence="10 14" id="KW-1133">Transmembrane helix</keyword>
<dbReference type="PANTHER" id="PTHR11576:SF2">
    <property type="entry name" value="ZONA PELLUCIDA SPERM-BINDING PROTEIN 3"/>
    <property type="match status" value="1"/>
</dbReference>
<comment type="PTM">
    <text evidence="14">Proteolytically cleaved before the transmembrane segment to yield the secreted ectodomain incorporated in the zona pellucida.</text>
</comment>
<proteinExistence type="inferred from homology"/>
<gene>
    <name evidence="16" type="ORF">GDO54_004888</name>
</gene>
<reference evidence="16" key="1">
    <citation type="thesis" date="2020" institute="ProQuest LLC" country="789 East Eisenhower Parkway, Ann Arbor, MI, USA">
        <title>Comparative Genomics and Chromosome Evolution.</title>
        <authorList>
            <person name="Mudd A.B."/>
        </authorList>
    </citation>
    <scope>NUCLEOTIDE SEQUENCE</scope>
    <source>
        <strain evidence="16">1538</strain>
        <tissue evidence="16">Blood</tissue>
    </source>
</reference>
<dbReference type="GO" id="GO:0032190">
    <property type="term" value="F:acrosin binding"/>
    <property type="evidence" value="ECO:0007669"/>
    <property type="project" value="TreeGrafter"/>
</dbReference>
<evidence type="ECO:0000259" key="15">
    <source>
        <dbReference type="PROSITE" id="PS51034"/>
    </source>
</evidence>
<dbReference type="GO" id="GO:0005886">
    <property type="term" value="C:plasma membrane"/>
    <property type="evidence" value="ECO:0007669"/>
    <property type="project" value="UniProtKB-SubCell"/>
</dbReference>
<name>A0AAV2ZFJ5_PYXAD</name>
<evidence type="ECO:0000256" key="5">
    <source>
        <dbReference type="ARBA" id="ARBA00022525"/>
    </source>
</evidence>
<comment type="similarity">
    <text evidence="2 14">Belongs to the ZP domain family. ZPC subfamily.</text>
</comment>